<protein>
    <submittedName>
        <fullName evidence="17">Alpha integrin subunit SU2</fullName>
    </submittedName>
</protein>
<evidence type="ECO:0000256" key="2">
    <source>
        <dbReference type="ARBA" id="ARBA00008054"/>
    </source>
</evidence>
<evidence type="ECO:0000256" key="1">
    <source>
        <dbReference type="ARBA" id="ARBA00004479"/>
    </source>
</evidence>
<keyword evidence="9" id="KW-0472">Membrane</keyword>
<organism evidence="17 18">
    <name type="scientific">Stichopus japonicus</name>
    <name type="common">Sea cucumber</name>
    <dbReference type="NCBI Taxonomy" id="307972"/>
    <lineage>
        <taxon>Eukaryota</taxon>
        <taxon>Metazoa</taxon>
        <taxon>Echinodermata</taxon>
        <taxon>Eleutherozoa</taxon>
        <taxon>Echinozoa</taxon>
        <taxon>Holothuroidea</taxon>
        <taxon>Aspidochirotacea</taxon>
        <taxon>Aspidochirotida</taxon>
        <taxon>Stichopodidae</taxon>
        <taxon>Apostichopus</taxon>
    </lineage>
</organism>
<feature type="repeat" description="FG-GAP" evidence="12">
    <location>
        <begin position="257"/>
        <end position="320"/>
    </location>
</feature>
<dbReference type="Gene3D" id="2.130.10.130">
    <property type="entry name" value="Integrin alpha, N-terminal"/>
    <property type="match status" value="1"/>
</dbReference>
<comment type="similarity">
    <text evidence="2 13">Belongs to the integrin alpha chain family.</text>
</comment>
<dbReference type="OrthoDB" id="5317514at2759"/>
<keyword evidence="4" id="KW-0732">Signal</keyword>
<dbReference type="Gene3D" id="2.60.40.1510">
    <property type="entry name" value="ntegrin, alpha v. Chain A, domain 3"/>
    <property type="match status" value="1"/>
</dbReference>
<dbReference type="SMART" id="SM00191">
    <property type="entry name" value="Int_alpha"/>
    <property type="match status" value="5"/>
</dbReference>
<dbReference type="PANTHER" id="PTHR23220">
    <property type="entry name" value="INTEGRIN ALPHA"/>
    <property type="match status" value="1"/>
</dbReference>
<proteinExistence type="inferred from homology"/>
<sequence>MKVPIVYRGEEGTYFGHSVAIHRDSGQDMIIIGAPQADAQAENVVRGGSCLRMSSTAVQYNKNMSDTSIRDIHPCNGELIATVENYGVSYVKKRNKSNEWFGATVKSSGSPYDELLTCAPFSQKIQPRGIYRNGRCIISSQNFTKKKYINHPCRQNKYDLNGRYDIKDCQAGMSADIFKGQYVLGAPMCPNTKGLFISNTTKLDEVARNNDYLGFSVAHGKFIAPEVGRLQITSVVSGAPRQNNLFGKVIVYGRKREKIAHVTGTQMGSYFGHSVAVSDLNNDGRDDLIVGAPRYWKKDTQQINVGQIHVYYQNTWVGVLNDEGKSVITGHVTGGRFGLWLQHLETLMMITSMVCKLDLAVSAPYDGDGAVYIFNGKREKIHTTPSQVLRPRDFGLNIRTFGYALSSNRDADQNQYPDLLVGAYESDTVILIRTRPIVRPDVTIVTQPRALYLSRPGASDTKPISFNFTTCLSYRGIGTADQYSTPFTSNSYFIESRCAAMVNDTEARKSLNVNLDLSTCRLFSRIGGVGTVTGDGRLWDFDRIQDRSSPIAIRMSLSLLEDEDALDYGELNTLMETPGEHWETRIPLFYECVNNETCATDLVLSVRKELSIQCTAASVHTTIVCNVGNPLPAETKISFSLSFSAVKVPGDEEAVLFNLNVSSLTREEPDTLYDNNYNISIPLELEINTELVGNSNIGTVIYKESDSKSLNKPIAHEKDVGREIIHKYRVENLGPADIEIGTLEVEWPIRTANGEHLLYIMEVDITNGYQCDVIGDSINPENFTLSVLSTSDYTSGGLSLPPSTEPSRRRRDTGSGSRSDAQLLPQPTQKPLDDVPYEANCVNNYRGCVTIRCNITDFTSGHEHSTLLTIRSRLWSMNIQNEESRSWKIRSSATFRVDKVPYIFQPEELHEKTSTVGFFKRKRMDLQRYTGTSLEDENDDMKEEEEEEVVHAENGSRKQKKMNIVHLNLANSRIE</sequence>
<evidence type="ECO:0000259" key="15">
    <source>
        <dbReference type="Pfam" id="PF20805"/>
    </source>
</evidence>
<dbReference type="InterPro" id="IPR032695">
    <property type="entry name" value="Integrin_dom_sf"/>
</dbReference>
<evidence type="ECO:0000256" key="14">
    <source>
        <dbReference type="SAM" id="MobiDB-lite"/>
    </source>
</evidence>
<accession>A0A2G8KGL0</accession>
<dbReference type="PRINTS" id="PR01185">
    <property type="entry name" value="INTEGRINA"/>
</dbReference>
<evidence type="ECO:0000313" key="18">
    <source>
        <dbReference type="Proteomes" id="UP000230750"/>
    </source>
</evidence>
<dbReference type="GO" id="GO:0098609">
    <property type="term" value="P:cell-cell adhesion"/>
    <property type="evidence" value="ECO:0007669"/>
    <property type="project" value="TreeGrafter"/>
</dbReference>
<dbReference type="GO" id="GO:0005178">
    <property type="term" value="F:integrin binding"/>
    <property type="evidence" value="ECO:0007669"/>
    <property type="project" value="TreeGrafter"/>
</dbReference>
<dbReference type="AlphaFoldDB" id="A0A2G8KGL0"/>
<dbReference type="Pfam" id="PF20806">
    <property type="entry name" value="Integrin_A_Ig_3"/>
    <property type="match status" value="1"/>
</dbReference>
<dbReference type="SUPFAM" id="SSF69318">
    <property type="entry name" value="Integrin alpha N-terminal domain"/>
    <property type="match status" value="1"/>
</dbReference>
<feature type="repeat" description="FG-GAP" evidence="12">
    <location>
        <begin position="87"/>
        <end position="148"/>
    </location>
</feature>
<keyword evidence="18" id="KW-1185">Reference proteome</keyword>
<keyword evidence="7" id="KW-1133">Transmembrane helix</keyword>
<evidence type="ECO:0000256" key="11">
    <source>
        <dbReference type="ARBA" id="ARBA00023180"/>
    </source>
</evidence>
<evidence type="ECO:0000256" key="12">
    <source>
        <dbReference type="PROSITE-ProRule" id="PRU00803"/>
    </source>
</evidence>
<evidence type="ECO:0000256" key="13">
    <source>
        <dbReference type="RuleBase" id="RU003762"/>
    </source>
</evidence>
<comment type="caution">
    <text evidence="17">The sequence shown here is derived from an EMBL/GenBank/DDBJ whole genome shotgun (WGS) entry which is preliminary data.</text>
</comment>
<evidence type="ECO:0000256" key="7">
    <source>
        <dbReference type="ARBA" id="ARBA00022989"/>
    </source>
</evidence>
<dbReference type="PANTHER" id="PTHR23220:SF133">
    <property type="entry name" value="INTEGRIN ALPHA-PS2"/>
    <property type="match status" value="1"/>
</dbReference>
<dbReference type="PROSITE" id="PS51470">
    <property type="entry name" value="FG_GAP"/>
    <property type="match status" value="4"/>
</dbReference>
<keyword evidence="3" id="KW-0812">Transmembrane</keyword>
<dbReference type="Proteomes" id="UP000230750">
    <property type="component" value="Unassembled WGS sequence"/>
</dbReference>
<feature type="region of interest" description="Disordered" evidence="14">
    <location>
        <begin position="792"/>
        <end position="832"/>
    </location>
</feature>
<keyword evidence="10 13" id="KW-0675">Receptor</keyword>
<comment type="subcellular location">
    <subcellularLocation>
        <location evidence="1 13">Membrane</location>
        <topology evidence="1 13">Single-pass type I membrane protein</topology>
    </subcellularLocation>
</comment>
<feature type="domain" description="Integrin alpha second immunoglobulin-like" evidence="15">
    <location>
        <begin position="608"/>
        <end position="674"/>
    </location>
</feature>
<keyword evidence="11" id="KW-0325">Glycoprotein</keyword>
<dbReference type="InterPro" id="IPR000413">
    <property type="entry name" value="Integrin_alpha"/>
</dbReference>
<dbReference type="Pfam" id="PF20805">
    <property type="entry name" value="Integrin_A_Ig_2"/>
    <property type="match status" value="1"/>
</dbReference>
<dbReference type="GO" id="GO:0008305">
    <property type="term" value="C:integrin complex"/>
    <property type="evidence" value="ECO:0007669"/>
    <property type="project" value="InterPro"/>
</dbReference>
<dbReference type="STRING" id="307972.A0A2G8KGL0"/>
<name>A0A2G8KGL0_STIJA</name>
<evidence type="ECO:0000256" key="10">
    <source>
        <dbReference type="ARBA" id="ARBA00023170"/>
    </source>
</evidence>
<dbReference type="GO" id="GO:0033627">
    <property type="term" value="P:cell adhesion mediated by integrin"/>
    <property type="evidence" value="ECO:0007669"/>
    <property type="project" value="TreeGrafter"/>
</dbReference>
<evidence type="ECO:0000256" key="9">
    <source>
        <dbReference type="ARBA" id="ARBA00023136"/>
    </source>
</evidence>
<evidence type="ECO:0000256" key="5">
    <source>
        <dbReference type="ARBA" id="ARBA00022737"/>
    </source>
</evidence>
<gene>
    <name evidence="17" type="ORF">BSL78_15992</name>
</gene>
<dbReference type="GO" id="GO:0007160">
    <property type="term" value="P:cell-matrix adhesion"/>
    <property type="evidence" value="ECO:0007669"/>
    <property type="project" value="TreeGrafter"/>
</dbReference>
<dbReference type="InterPro" id="IPR048285">
    <property type="entry name" value="Integrin_alpha_Ig-like_2"/>
</dbReference>
<dbReference type="InterPro" id="IPR048286">
    <property type="entry name" value="Integrin_alpha_Ig-like_3"/>
</dbReference>
<dbReference type="InterPro" id="IPR028994">
    <property type="entry name" value="Integrin_alpha_N"/>
</dbReference>
<reference evidence="17 18" key="1">
    <citation type="journal article" date="2017" name="PLoS Biol.">
        <title>The sea cucumber genome provides insights into morphological evolution and visceral regeneration.</title>
        <authorList>
            <person name="Zhang X."/>
            <person name="Sun L."/>
            <person name="Yuan J."/>
            <person name="Sun Y."/>
            <person name="Gao Y."/>
            <person name="Zhang L."/>
            <person name="Li S."/>
            <person name="Dai H."/>
            <person name="Hamel J.F."/>
            <person name="Liu C."/>
            <person name="Yu Y."/>
            <person name="Liu S."/>
            <person name="Lin W."/>
            <person name="Guo K."/>
            <person name="Jin S."/>
            <person name="Xu P."/>
            <person name="Storey K.B."/>
            <person name="Huan P."/>
            <person name="Zhang T."/>
            <person name="Zhou Y."/>
            <person name="Zhang J."/>
            <person name="Lin C."/>
            <person name="Li X."/>
            <person name="Xing L."/>
            <person name="Huo D."/>
            <person name="Sun M."/>
            <person name="Wang L."/>
            <person name="Mercier A."/>
            <person name="Li F."/>
            <person name="Yang H."/>
            <person name="Xiang J."/>
        </authorList>
    </citation>
    <scope>NUCLEOTIDE SEQUENCE [LARGE SCALE GENOMIC DNA]</scope>
    <source>
        <strain evidence="17">Shaxun</strain>
        <tissue evidence="17">Muscle</tissue>
    </source>
</reference>
<evidence type="ECO:0000256" key="4">
    <source>
        <dbReference type="ARBA" id="ARBA00022729"/>
    </source>
</evidence>
<keyword evidence="6 13" id="KW-0130">Cell adhesion</keyword>
<dbReference type="InterPro" id="IPR013517">
    <property type="entry name" value="FG-GAP"/>
</dbReference>
<feature type="domain" description="Integrin alpha third immunoglobulin-like" evidence="16">
    <location>
        <begin position="690"/>
        <end position="916"/>
    </location>
</feature>
<dbReference type="Gene3D" id="2.60.40.1530">
    <property type="entry name" value="ntegrin, alpha v. Chain A, domain 4"/>
    <property type="match status" value="1"/>
</dbReference>
<evidence type="ECO:0000259" key="16">
    <source>
        <dbReference type="Pfam" id="PF20806"/>
    </source>
</evidence>
<dbReference type="Pfam" id="PF01839">
    <property type="entry name" value="FG-GAP"/>
    <property type="match status" value="1"/>
</dbReference>
<keyword evidence="8 13" id="KW-0401">Integrin</keyword>
<dbReference type="EMBL" id="MRZV01000599">
    <property type="protein sequence ID" value="PIK47141.1"/>
    <property type="molecule type" value="Genomic_DNA"/>
</dbReference>
<feature type="repeat" description="FG-GAP" evidence="12">
    <location>
        <begin position="2"/>
        <end position="62"/>
    </location>
</feature>
<evidence type="ECO:0000313" key="17">
    <source>
        <dbReference type="EMBL" id="PIK47141.1"/>
    </source>
</evidence>
<evidence type="ECO:0000256" key="6">
    <source>
        <dbReference type="ARBA" id="ARBA00022889"/>
    </source>
</evidence>
<dbReference type="SUPFAM" id="SSF69179">
    <property type="entry name" value="Integrin domains"/>
    <property type="match status" value="2"/>
</dbReference>
<feature type="repeat" description="FG-GAP" evidence="12">
    <location>
        <begin position="387"/>
        <end position="449"/>
    </location>
</feature>
<dbReference type="InterPro" id="IPR013519">
    <property type="entry name" value="Int_alpha_beta-p"/>
</dbReference>
<evidence type="ECO:0000256" key="3">
    <source>
        <dbReference type="ARBA" id="ARBA00022692"/>
    </source>
</evidence>
<dbReference type="GO" id="GO:0009897">
    <property type="term" value="C:external side of plasma membrane"/>
    <property type="evidence" value="ECO:0007669"/>
    <property type="project" value="TreeGrafter"/>
</dbReference>
<keyword evidence="5" id="KW-0677">Repeat</keyword>
<dbReference type="GO" id="GO:0007229">
    <property type="term" value="P:integrin-mediated signaling pathway"/>
    <property type="evidence" value="ECO:0007669"/>
    <property type="project" value="UniProtKB-KW"/>
</dbReference>
<evidence type="ECO:0000256" key="8">
    <source>
        <dbReference type="ARBA" id="ARBA00023037"/>
    </source>
</evidence>